<dbReference type="EnsemblMetazoa" id="ASIC015589-RA">
    <property type="protein sequence ID" value="ASIC015589-PA"/>
    <property type="gene ID" value="ASIC015589"/>
</dbReference>
<feature type="compositionally biased region" description="Basic and acidic residues" evidence="1">
    <location>
        <begin position="49"/>
        <end position="58"/>
    </location>
</feature>
<dbReference type="VEuPathDB" id="VectorBase:ASIC015589"/>
<gene>
    <name evidence="2" type="ORF">ZHAS_00015589</name>
</gene>
<sequence length="154" mass="16777">MSKKVLQTPFIFRGQEITRDGGGGGGGGNKLPRSEGRAGDFLASSGGPRPEDSRFDAGDDHDDSGTAQRHPQLPDEDAVGDIVIRIGFWQVCRPVMVVIRSVAYGETNDHTPTERVGCDFLRLPCEVLDPVVRNQLLVSSFCIDYHLPVRSVRG</sequence>
<keyword evidence="4" id="KW-1185">Reference proteome</keyword>
<organism evidence="2">
    <name type="scientific">Anopheles sinensis</name>
    <name type="common">Mosquito</name>
    <dbReference type="NCBI Taxonomy" id="74873"/>
    <lineage>
        <taxon>Eukaryota</taxon>
        <taxon>Metazoa</taxon>
        <taxon>Ecdysozoa</taxon>
        <taxon>Arthropoda</taxon>
        <taxon>Hexapoda</taxon>
        <taxon>Insecta</taxon>
        <taxon>Pterygota</taxon>
        <taxon>Neoptera</taxon>
        <taxon>Endopterygota</taxon>
        <taxon>Diptera</taxon>
        <taxon>Nematocera</taxon>
        <taxon>Culicoidea</taxon>
        <taxon>Culicidae</taxon>
        <taxon>Anophelinae</taxon>
        <taxon>Anopheles</taxon>
    </lineage>
</organism>
<dbReference type="EMBL" id="ATLV01022371">
    <property type="status" value="NOT_ANNOTATED_CDS"/>
    <property type="molecule type" value="Genomic_DNA"/>
</dbReference>
<name>A0A084WBM3_ANOSI</name>
<feature type="region of interest" description="Disordered" evidence="1">
    <location>
        <begin position="1"/>
        <end position="74"/>
    </location>
</feature>
<proteinExistence type="predicted"/>
<feature type="compositionally biased region" description="Gly residues" evidence="1">
    <location>
        <begin position="20"/>
        <end position="29"/>
    </location>
</feature>
<evidence type="ECO:0000313" key="2">
    <source>
        <dbReference type="EMBL" id="KFB47617.1"/>
    </source>
</evidence>
<reference evidence="3" key="2">
    <citation type="submission" date="2020-05" db="UniProtKB">
        <authorList>
            <consortium name="EnsemblMetazoa"/>
        </authorList>
    </citation>
    <scope>IDENTIFICATION</scope>
</reference>
<evidence type="ECO:0000256" key="1">
    <source>
        <dbReference type="SAM" id="MobiDB-lite"/>
    </source>
</evidence>
<accession>A0A084WBM3</accession>
<dbReference type="AlphaFoldDB" id="A0A084WBM3"/>
<evidence type="ECO:0000313" key="4">
    <source>
        <dbReference type="Proteomes" id="UP000030765"/>
    </source>
</evidence>
<protein>
    <submittedName>
        <fullName evidence="2 3">Uncharacterized protein</fullName>
    </submittedName>
</protein>
<dbReference type="EMBL" id="KE525331">
    <property type="protein sequence ID" value="KFB47617.1"/>
    <property type="molecule type" value="Genomic_DNA"/>
</dbReference>
<evidence type="ECO:0000313" key="3">
    <source>
        <dbReference type="EnsemblMetazoa" id="ASIC015589-PA"/>
    </source>
</evidence>
<dbReference type="Proteomes" id="UP000030765">
    <property type="component" value="Unassembled WGS sequence"/>
</dbReference>
<reference evidence="2 4" key="1">
    <citation type="journal article" date="2014" name="BMC Genomics">
        <title>Genome sequence of Anopheles sinensis provides insight into genetics basis of mosquito competence for malaria parasites.</title>
        <authorList>
            <person name="Zhou D."/>
            <person name="Zhang D."/>
            <person name="Ding G."/>
            <person name="Shi L."/>
            <person name="Hou Q."/>
            <person name="Ye Y."/>
            <person name="Xu Y."/>
            <person name="Zhou H."/>
            <person name="Xiong C."/>
            <person name="Li S."/>
            <person name="Yu J."/>
            <person name="Hong S."/>
            <person name="Yu X."/>
            <person name="Zou P."/>
            <person name="Chen C."/>
            <person name="Chang X."/>
            <person name="Wang W."/>
            <person name="Lv Y."/>
            <person name="Sun Y."/>
            <person name="Ma L."/>
            <person name="Shen B."/>
            <person name="Zhu C."/>
        </authorList>
    </citation>
    <scope>NUCLEOTIDE SEQUENCE [LARGE SCALE GENOMIC DNA]</scope>
</reference>